<dbReference type="InterPro" id="IPR043707">
    <property type="entry name" value="DUF5647"/>
</dbReference>
<organism evidence="1 2">
    <name type="scientific">Candidatus Raymondbacteria bacterium RIFOXYD12_FULL_49_13</name>
    <dbReference type="NCBI Taxonomy" id="1817890"/>
    <lineage>
        <taxon>Bacteria</taxon>
        <taxon>Raymondiibacteriota</taxon>
    </lineage>
</organism>
<comment type="caution">
    <text evidence="1">The sequence shown here is derived from an EMBL/GenBank/DDBJ whole genome shotgun (WGS) entry which is preliminary data.</text>
</comment>
<evidence type="ECO:0000313" key="1">
    <source>
        <dbReference type="EMBL" id="OGK07133.1"/>
    </source>
</evidence>
<proteinExistence type="predicted"/>
<evidence type="ECO:0000313" key="2">
    <source>
        <dbReference type="Proteomes" id="UP000179243"/>
    </source>
</evidence>
<accession>A0A1F7FKH4</accession>
<dbReference type="Pfam" id="PF18882">
    <property type="entry name" value="DUF5647"/>
    <property type="match status" value="1"/>
</dbReference>
<name>A0A1F7FKH4_UNCRA</name>
<dbReference type="EMBL" id="MFYX01000013">
    <property type="protein sequence ID" value="OGK07133.1"/>
    <property type="molecule type" value="Genomic_DNA"/>
</dbReference>
<reference evidence="1 2" key="1">
    <citation type="journal article" date="2016" name="Nat. Commun.">
        <title>Thousands of microbial genomes shed light on interconnected biogeochemical processes in an aquifer system.</title>
        <authorList>
            <person name="Anantharaman K."/>
            <person name="Brown C.T."/>
            <person name="Hug L.A."/>
            <person name="Sharon I."/>
            <person name="Castelle C.J."/>
            <person name="Probst A.J."/>
            <person name="Thomas B.C."/>
            <person name="Singh A."/>
            <person name="Wilkins M.J."/>
            <person name="Karaoz U."/>
            <person name="Brodie E.L."/>
            <person name="Williams K.H."/>
            <person name="Hubbard S.S."/>
            <person name="Banfield J.F."/>
        </authorList>
    </citation>
    <scope>NUCLEOTIDE SEQUENCE [LARGE SCALE GENOMIC DNA]</scope>
</reference>
<gene>
    <name evidence="1" type="ORF">A2519_09270</name>
</gene>
<protein>
    <submittedName>
        <fullName evidence="1">Uncharacterized protein</fullName>
    </submittedName>
</protein>
<sequence length="85" mass="9714">MSLTEKNVELASEFSKYIFDHPELESRIPGDASIVLLPEYDKVLRSHNLKTGKQMEKGGKNVFYIRIKSLRPRVLSRIEHVAMGA</sequence>
<dbReference type="Proteomes" id="UP000179243">
    <property type="component" value="Unassembled WGS sequence"/>
</dbReference>
<dbReference type="AlphaFoldDB" id="A0A1F7FKH4"/>